<comment type="caution">
    <text evidence="2">The sequence shown here is derived from an EMBL/GenBank/DDBJ whole genome shotgun (WGS) entry which is preliminary data.</text>
</comment>
<organism evidence="2 3">
    <name type="scientific">Ilex paraguariensis</name>
    <name type="common">yerba mate</name>
    <dbReference type="NCBI Taxonomy" id="185542"/>
    <lineage>
        <taxon>Eukaryota</taxon>
        <taxon>Viridiplantae</taxon>
        <taxon>Streptophyta</taxon>
        <taxon>Embryophyta</taxon>
        <taxon>Tracheophyta</taxon>
        <taxon>Spermatophyta</taxon>
        <taxon>Magnoliopsida</taxon>
        <taxon>eudicotyledons</taxon>
        <taxon>Gunneridae</taxon>
        <taxon>Pentapetalae</taxon>
        <taxon>asterids</taxon>
        <taxon>campanulids</taxon>
        <taxon>Aquifoliales</taxon>
        <taxon>Aquifoliaceae</taxon>
        <taxon>Ilex</taxon>
    </lineage>
</organism>
<keyword evidence="1" id="KW-0472">Membrane</keyword>
<keyword evidence="1" id="KW-1133">Transmembrane helix</keyword>
<evidence type="ECO:0000256" key="1">
    <source>
        <dbReference type="SAM" id="Phobius"/>
    </source>
</evidence>
<gene>
    <name evidence="2" type="ORF">ILEXP_LOCUS44322</name>
</gene>
<feature type="transmembrane region" description="Helical" evidence="1">
    <location>
        <begin position="49"/>
        <end position="69"/>
    </location>
</feature>
<accession>A0ABC8U3U8</accession>
<evidence type="ECO:0000313" key="2">
    <source>
        <dbReference type="EMBL" id="CAK9174570.1"/>
    </source>
</evidence>
<dbReference type="PANTHER" id="PTHR36362:SF1">
    <property type="entry name" value="DNA-DIRECTED RNA POLYMERASE SUBUNIT BETA"/>
    <property type="match status" value="1"/>
</dbReference>
<protein>
    <submittedName>
        <fullName evidence="2">Uncharacterized protein</fullName>
    </submittedName>
</protein>
<reference evidence="2 3" key="1">
    <citation type="submission" date="2024-02" db="EMBL/GenBank/DDBJ databases">
        <authorList>
            <person name="Vignale AGUSTIN F."/>
            <person name="Sosa J E."/>
            <person name="Modenutti C."/>
        </authorList>
    </citation>
    <scope>NUCLEOTIDE SEQUENCE [LARGE SCALE GENOMIC DNA]</scope>
</reference>
<proteinExistence type="predicted"/>
<keyword evidence="1" id="KW-0812">Transmembrane</keyword>
<dbReference type="AlphaFoldDB" id="A0ABC8U3U8"/>
<sequence length="117" mass="13236">MSTKKMLERVLSARRTAQVGEEGDEDDESKTRKQVLLAMRATNHLTRTGYLLPCLVLGLVVIVVSSLIIHSRDLVCISSPSAFDPVSRMRFFGFDSLESHFGSLGVPWCKWFWILYS</sequence>
<dbReference type="EMBL" id="CAUOFW020006391">
    <property type="protein sequence ID" value="CAK9174570.1"/>
    <property type="molecule type" value="Genomic_DNA"/>
</dbReference>
<keyword evidence="3" id="KW-1185">Reference proteome</keyword>
<evidence type="ECO:0000313" key="3">
    <source>
        <dbReference type="Proteomes" id="UP001642360"/>
    </source>
</evidence>
<name>A0ABC8U3U8_9AQUA</name>
<dbReference type="Proteomes" id="UP001642360">
    <property type="component" value="Unassembled WGS sequence"/>
</dbReference>
<dbReference type="PANTHER" id="PTHR36362">
    <property type="entry name" value="DNA-DIRECTED RNA POLYMERASE SUBUNIT BETA"/>
    <property type="match status" value="1"/>
</dbReference>